<reference evidence="2 3" key="1">
    <citation type="journal article" date="2015" name="Microbiome">
        <title>Genomic resolution of linkages in carbon, nitrogen, and sulfur cycling among widespread estuary sediment bacteria.</title>
        <authorList>
            <person name="Baker B.J."/>
            <person name="Lazar C.S."/>
            <person name="Teske A.P."/>
            <person name="Dick G.J."/>
        </authorList>
    </citation>
    <scope>NUCLEOTIDE SEQUENCE [LARGE SCALE GENOMIC DNA]</scope>
    <source>
        <strain evidence="2">DG_26</strain>
    </source>
</reference>
<evidence type="ECO:0000313" key="2">
    <source>
        <dbReference type="EMBL" id="KPJ50583.1"/>
    </source>
</evidence>
<dbReference type="CDD" id="cd02440">
    <property type="entry name" value="AdoMet_MTases"/>
    <property type="match status" value="1"/>
</dbReference>
<comment type="caution">
    <text evidence="2">The sequence shown here is derived from an EMBL/GenBank/DDBJ whole genome shotgun (WGS) entry which is preliminary data.</text>
</comment>
<dbReference type="Gene3D" id="3.40.50.150">
    <property type="entry name" value="Vaccinia Virus protein VP39"/>
    <property type="match status" value="1"/>
</dbReference>
<dbReference type="GO" id="GO:0008757">
    <property type="term" value="F:S-adenosylmethionine-dependent methyltransferase activity"/>
    <property type="evidence" value="ECO:0007669"/>
    <property type="project" value="InterPro"/>
</dbReference>
<protein>
    <recommendedName>
        <fullName evidence="1">Methyltransferase type 11 domain-containing protein</fullName>
    </recommendedName>
</protein>
<dbReference type="InterPro" id="IPR050508">
    <property type="entry name" value="Methyltransf_Superfamily"/>
</dbReference>
<gene>
    <name evidence="2" type="ORF">AMJ40_02410</name>
</gene>
<dbReference type="EMBL" id="LIZT01000017">
    <property type="protein sequence ID" value="KPJ50583.1"/>
    <property type="molecule type" value="Genomic_DNA"/>
</dbReference>
<evidence type="ECO:0000259" key="1">
    <source>
        <dbReference type="Pfam" id="PF08241"/>
    </source>
</evidence>
<proteinExistence type="predicted"/>
<dbReference type="Proteomes" id="UP000051124">
    <property type="component" value="Unassembled WGS sequence"/>
</dbReference>
<dbReference type="InterPro" id="IPR013216">
    <property type="entry name" value="Methyltransf_11"/>
</dbReference>
<dbReference type="InterPro" id="IPR029063">
    <property type="entry name" value="SAM-dependent_MTases_sf"/>
</dbReference>
<dbReference type="AlphaFoldDB" id="A0A0S7WK80"/>
<accession>A0A0S7WK80</accession>
<dbReference type="PATRIC" id="fig|1703771.3.peg.494"/>
<dbReference type="PANTHER" id="PTHR42912:SF93">
    <property type="entry name" value="N6-ADENOSINE-METHYLTRANSFERASE TMT1A"/>
    <property type="match status" value="1"/>
</dbReference>
<feature type="domain" description="Methyltransferase type 11" evidence="1">
    <location>
        <begin position="196"/>
        <end position="292"/>
    </location>
</feature>
<evidence type="ECO:0000313" key="3">
    <source>
        <dbReference type="Proteomes" id="UP000051124"/>
    </source>
</evidence>
<name>A0A0S7WK80_UNCT6</name>
<dbReference type="PANTHER" id="PTHR42912">
    <property type="entry name" value="METHYLTRANSFERASE"/>
    <property type="match status" value="1"/>
</dbReference>
<sequence>MSVAKCRYCQTIRRADPNYRVRRANWDLESGFPRCYWHWQFVCDRCRRSVSFHGVGWCERSEQFFCIHCAPRHRKRAGSFWAWDYYYELWCEACSDYHAALDWLEWRGVHPWQKDSAARRALRGLSRKKRLSPGVWMRRAPSSLQSPRLDEIRKRWDEAAHIWDATYGEYGDAYRQNIFNPAILSLLDDVRGKKVLDAGCGAGYFSRLLAERGAKVTGVDLSGEFLEIARRYERMKPLGIRYERADLANLSRIPSRHFDLVVSVYVLSDTRDCRRAIGEIARVLKSRGRFLFLTAHPCFGWQTGGWERNPKDSERREDSVYFKVDEYFSRGTLQSQWGALPILFSFHRPLSDYFRFLKEHGFLVRDLLEPRPLGRALRENPSKWDEEDRIPPVVIIDAVKMRDPLAGTGARRQ</sequence>
<dbReference type="Pfam" id="PF08241">
    <property type="entry name" value="Methyltransf_11"/>
    <property type="match status" value="1"/>
</dbReference>
<organism evidence="2 3">
    <name type="scientific">candidate division TA06 bacterium DG_26</name>
    <dbReference type="NCBI Taxonomy" id="1703771"/>
    <lineage>
        <taxon>Bacteria</taxon>
        <taxon>Bacteria division TA06</taxon>
    </lineage>
</organism>
<dbReference type="SUPFAM" id="SSF53335">
    <property type="entry name" value="S-adenosyl-L-methionine-dependent methyltransferases"/>
    <property type="match status" value="1"/>
</dbReference>